<evidence type="ECO:0000313" key="4">
    <source>
        <dbReference type="Proteomes" id="UP000007148"/>
    </source>
</evidence>
<dbReference type="Proteomes" id="UP000007148">
    <property type="component" value="Unassembled WGS sequence"/>
</dbReference>
<dbReference type="OMA" id="RESTHMY"/>
<organism evidence="3 4">
    <name type="scientific">Serendipita indica (strain DSM 11827)</name>
    <name type="common">Root endophyte fungus</name>
    <name type="synonym">Piriformospora indica</name>
    <dbReference type="NCBI Taxonomy" id="1109443"/>
    <lineage>
        <taxon>Eukaryota</taxon>
        <taxon>Fungi</taxon>
        <taxon>Dikarya</taxon>
        <taxon>Basidiomycota</taxon>
        <taxon>Agaricomycotina</taxon>
        <taxon>Agaricomycetes</taxon>
        <taxon>Sebacinales</taxon>
        <taxon>Serendipitaceae</taxon>
        <taxon>Serendipita</taxon>
    </lineage>
</organism>
<keyword evidence="2" id="KW-0472">Membrane</keyword>
<sequence length="310" mass="33983">MPDATTPTTLSTDRKGLLWGFFVLHVIGGHLLMPILIILALLKRNMARNYVFLNFCFTWIVYSITFCLLLYAGQQTGPKPSWKICRTQAALVYAVPILVASASLALVFQLWLDIRSSVSKAGSRTFFSLRNLLLLGLPYVLFCGYLIGPSIVAITARKTISRENNYFYCSSNLRALTVISAASVGIIFLVTVTFEVLIARLIAERNIQQLQSGFFIRISIFTSYLLISLAACGLEIAQPSNPIRIIIGACGPLVVFIVFGSNPALYRPNPRPVTSTSATSTSTMVSMRASGGTDVKTTKAYYHPVASQSM</sequence>
<dbReference type="AlphaFoldDB" id="G4TFM9"/>
<evidence type="ECO:0008006" key="5">
    <source>
        <dbReference type="Google" id="ProtNLM"/>
    </source>
</evidence>
<accession>G4TFM9</accession>
<keyword evidence="2" id="KW-1133">Transmembrane helix</keyword>
<dbReference type="EMBL" id="CAFZ01000073">
    <property type="protein sequence ID" value="CCA70122.1"/>
    <property type="molecule type" value="Genomic_DNA"/>
</dbReference>
<keyword evidence="4" id="KW-1185">Reference proteome</keyword>
<reference evidence="3 4" key="1">
    <citation type="journal article" date="2011" name="PLoS Pathog.">
        <title>Endophytic Life Strategies Decoded by Genome and Transcriptome Analyses of the Mutualistic Root Symbiont Piriformospora indica.</title>
        <authorList>
            <person name="Zuccaro A."/>
            <person name="Lahrmann U."/>
            <person name="Guldener U."/>
            <person name="Langen G."/>
            <person name="Pfiffi S."/>
            <person name="Biedenkopf D."/>
            <person name="Wong P."/>
            <person name="Samans B."/>
            <person name="Grimm C."/>
            <person name="Basiewicz M."/>
            <person name="Murat C."/>
            <person name="Martin F."/>
            <person name="Kogel K.H."/>
        </authorList>
    </citation>
    <scope>NUCLEOTIDE SEQUENCE [LARGE SCALE GENOMIC DNA]</scope>
    <source>
        <strain evidence="3 4">DSM 11827</strain>
    </source>
</reference>
<dbReference type="eggNOG" id="ENOG502SNEI">
    <property type="taxonomic scope" value="Eukaryota"/>
</dbReference>
<feature type="transmembrane region" description="Helical" evidence="2">
    <location>
        <begin position="49"/>
        <end position="71"/>
    </location>
</feature>
<feature type="compositionally biased region" description="Low complexity" evidence="1">
    <location>
        <begin position="272"/>
        <end position="290"/>
    </location>
</feature>
<feature type="transmembrane region" description="Helical" evidence="2">
    <location>
        <begin position="132"/>
        <end position="156"/>
    </location>
</feature>
<dbReference type="HOGENOM" id="CLU_065186_3_0_1"/>
<comment type="caution">
    <text evidence="3">The sequence shown here is derived from an EMBL/GenBank/DDBJ whole genome shotgun (WGS) entry which is preliminary data.</text>
</comment>
<evidence type="ECO:0000256" key="2">
    <source>
        <dbReference type="SAM" id="Phobius"/>
    </source>
</evidence>
<keyword evidence="2" id="KW-0812">Transmembrane</keyword>
<feature type="transmembrane region" description="Helical" evidence="2">
    <location>
        <begin position="243"/>
        <end position="261"/>
    </location>
</feature>
<evidence type="ECO:0000313" key="3">
    <source>
        <dbReference type="EMBL" id="CCA70122.1"/>
    </source>
</evidence>
<protein>
    <recommendedName>
        <fullName evidence="5">G-protein coupled receptors family 3 profile domain-containing protein</fullName>
    </recommendedName>
</protein>
<dbReference type="OrthoDB" id="3046318at2759"/>
<gene>
    <name evidence="3" type="ORF">PIIN_04061</name>
</gene>
<feature type="transmembrane region" description="Helical" evidence="2">
    <location>
        <begin position="91"/>
        <end position="112"/>
    </location>
</feature>
<feature type="transmembrane region" description="Helical" evidence="2">
    <location>
        <begin position="214"/>
        <end position="237"/>
    </location>
</feature>
<name>G4TFM9_SERID</name>
<feature type="transmembrane region" description="Helical" evidence="2">
    <location>
        <begin position="176"/>
        <end position="202"/>
    </location>
</feature>
<feature type="region of interest" description="Disordered" evidence="1">
    <location>
        <begin position="270"/>
        <end position="290"/>
    </location>
</feature>
<proteinExistence type="predicted"/>
<dbReference type="InParanoid" id="G4TFM9"/>
<evidence type="ECO:0000256" key="1">
    <source>
        <dbReference type="SAM" id="MobiDB-lite"/>
    </source>
</evidence>
<feature type="transmembrane region" description="Helical" evidence="2">
    <location>
        <begin position="17"/>
        <end position="42"/>
    </location>
</feature>